<dbReference type="PROSITE" id="PS50937">
    <property type="entry name" value="HTH_MERR_2"/>
    <property type="match status" value="1"/>
</dbReference>
<dbReference type="Proteomes" id="UP000807371">
    <property type="component" value="Unassembled WGS sequence"/>
</dbReference>
<protein>
    <submittedName>
        <fullName evidence="6">MerR family transcriptional regulator</fullName>
    </submittedName>
</protein>
<feature type="domain" description="HTH merR-type" evidence="5">
    <location>
        <begin position="1"/>
        <end position="68"/>
    </location>
</feature>
<evidence type="ECO:0000256" key="4">
    <source>
        <dbReference type="SAM" id="MobiDB-lite"/>
    </source>
</evidence>
<organism evidence="6 7">
    <name type="scientific">Streptomyces pactum</name>
    <dbReference type="NCBI Taxonomy" id="68249"/>
    <lineage>
        <taxon>Bacteria</taxon>
        <taxon>Bacillati</taxon>
        <taxon>Actinomycetota</taxon>
        <taxon>Actinomycetes</taxon>
        <taxon>Kitasatosporales</taxon>
        <taxon>Streptomycetaceae</taxon>
        <taxon>Streptomyces</taxon>
    </lineage>
</organism>
<keyword evidence="7" id="KW-1185">Reference proteome</keyword>
<dbReference type="Gene3D" id="1.10.1660.10">
    <property type="match status" value="1"/>
</dbReference>
<comment type="caution">
    <text evidence="6">The sequence shown here is derived from an EMBL/GenBank/DDBJ whole genome shotgun (WGS) entry which is preliminary data.</text>
</comment>
<evidence type="ECO:0000256" key="1">
    <source>
        <dbReference type="ARBA" id="ARBA00023015"/>
    </source>
</evidence>
<dbReference type="PANTHER" id="PTHR30204:SF94">
    <property type="entry name" value="HEAVY METAL-DEPENDENT TRANSCRIPTIONAL REGULATOR HI_0293-RELATED"/>
    <property type="match status" value="1"/>
</dbReference>
<keyword evidence="1" id="KW-0805">Transcription regulation</keyword>
<evidence type="ECO:0000313" key="7">
    <source>
        <dbReference type="Proteomes" id="UP000807371"/>
    </source>
</evidence>
<evidence type="ECO:0000313" key="6">
    <source>
        <dbReference type="EMBL" id="MBH5335928.1"/>
    </source>
</evidence>
<dbReference type="InterPro" id="IPR000551">
    <property type="entry name" value="MerR-type_HTH_dom"/>
</dbReference>
<keyword evidence="3" id="KW-0804">Transcription</keyword>
<dbReference type="InterPro" id="IPR047057">
    <property type="entry name" value="MerR_fam"/>
</dbReference>
<dbReference type="PANTHER" id="PTHR30204">
    <property type="entry name" value="REDOX-CYCLING DRUG-SENSING TRANSCRIPTIONAL ACTIVATOR SOXR"/>
    <property type="match status" value="1"/>
</dbReference>
<sequence length="162" mass="18031">MRIGELAERAGTTTRTLRHYESLGLLPARRAGNGYRTYGEEDLRLVREIRTLQSFGFELEETRPFVECLRAGHPAGDSCPASLDVYRRKLAEIDACMDRLARIREQVDAQLDQAVRARAALDAASRAPAGTEPLCELTSNRTRVPLPGTSRQRATHPEGADR</sequence>
<dbReference type="CDD" id="cd01282">
    <property type="entry name" value="HTH_MerR-like_sg3"/>
    <property type="match status" value="1"/>
</dbReference>
<dbReference type="SUPFAM" id="SSF46955">
    <property type="entry name" value="Putative DNA-binding domain"/>
    <property type="match status" value="1"/>
</dbReference>
<keyword evidence="2" id="KW-0238">DNA-binding</keyword>
<dbReference type="Pfam" id="PF13411">
    <property type="entry name" value="MerR_1"/>
    <property type="match status" value="1"/>
</dbReference>
<feature type="region of interest" description="Disordered" evidence="4">
    <location>
        <begin position="123"/>
        <end position="162"/>
    </location>
</feature>
<dbReference type="SMART" id="SM00422">
    <property type="entry name" value="HTH_MERR"/>
    <property type="match status" value="1"/>
</dbReference>
<proteinExistence type="predicted"/>
<dbReference type="EMBL" id="JACYXC010000001">
    <property type="protein sequence ID" value="MBH5335928.1"/>
    <property type="molecule type" value="Genomic_DNA"/>
</dbReference>
<dbReference type="PRINTS" id="PR00040">
    <property type="entry name" value="HTHMERR"/>
</dbReference>
<evidence type="ECO:0000259" key="5">
    <source>
        <dbReference type="PROSITE" id="PS50937"/>
    </source>
</evidence>
<dbReference type="RefSeq" id="WP_197989410.1">
    <property type="nucleotide sequence ID" value="NZ_JACYXC010000001.1"/>
</dbReference>
<name>A0ABS0NL72_9ACTN</name>
<dbReference type="InterPro" id="IPR009061">
    <property type="entry name" value="DNA-bd_dom_put_sf"/>
</dbReference>
<evidence type="ECO:0000256" key="2">
    <source>
        <dbReference type="ARBA" id="ARBA00023125"/>
    </source>
</evidence>
<gene>
    <name evidence="6" type="ORF">IHE55_14485</name>
</gene>
<reference evidence="6 7" key="1">
    <citation type="submission" date="2020-09" db="EMBL/GenBank/DDBJ databases">
        <title>Biosynthesis of the nuclear factor of activated T cells inhibitor NFAT-133 and its congeners in Streptomyces pactum.</title>
        <authorList>
            <person name="Zhou W."/>
            <person name="Posri P."/>
            <person name="Abugrain M.E."/>
            <person name="Weisberg A.J."/>
            <person name="Chang J.H."/>
            <person name="Mahmud T."/>
        </authorList>
    </citation>
    <scope>NUCLEOTIDE SEQUENCE [LARGE SCALE GENOMIC DNA]</scope>
    <source>
        <strain evidence="6 7">ATCC 27456</strain>
    </source>
</reference>
<accession>A0ABS0NL72</accession>
<evidence type="ECO:0000256" key="3">
    <source>
        <dbReference type="ARBA" id="ARBA00023163"/>
    </source>
</evidence>